<keyword evidence="1" id="KW-0862">Zinc</keyword>
<keyword evidence="2" id="KW-0812">Transmembrane</keyword>
<dbReference type="InterPro" id="IPR012334">
    <property type="entry name" value="Pectin_lyas_fold"/>
</dbReference>
<dbReference type="Gene3D" id="2.160.20.10">
    <property type="entry name" value="Single-stranded right-handed beta-helix, Pectin lyase-like"/>
    <property type="match status" value="1"/>
</dbReference>
<comment type="caution">
    <text evidence="5">The sequence shown here is derived from an EMBL/GenBank/DDBJ whole genome shotgun (WGS) entry which is preliminary data.</text>
</comment>
<protein>
    <submittedName>
        <fullName evidence="5">Polygalacturonase QRT3</fullName>
    </submittedName>
</protein>
<dbReference type="InterPro" id="IPR013083">
    <property type="entry name" value="Znf_RING/FYVE/PHD"/>
</dbReference>
<dbReference type="InterPro" id="IPR001841">
    <property type="entry name" value="Znf_RING"/>
</dbReference>
<feature type="domain" description="RING-type" evidence="4">
    <location>
        <begin position="571"/>
        <end position="613"/>
    </location>
</feature>
<evidence type="ECO:0000313" key="6">
    <source>
        <dbReference type="Proteomes" id="UP000288805"/>
    </source>
</evidence>
<feature type="transmembrane region" description="Helical" evidence="2">
    <location>
        <begin position="496"/>
        <end position="515"/>
    </location>
</feature>
<dbReference type="Proteomes" id="UP000288805">
    <property type="component" value="Unassembled WGS sequence"/>
</dbReference>
<evidence type="ECO:0000313" key="5">
    <source>
        <dbReference type="EMBL" id="RVX02723.1"/>
    </source>
</evidence>
<keyword evidence="2" id="KW-0472">Membrane</keyword>
<dbReference type="CDD" id="cd16461">
    <property type="entry name" value="RING-H2_EL5-like"/>
    <property type="match status" value="1"/>
</dbReference>
<dbReference type="SMART" id="SM00184">
    <property type="entry name" value="RING"/>
    <property type="match status" value="1"/>
</dbReference>
<proteinExistence type="predicted"/>
<keyword evidence="3" id="KW-0732">Signal</keyword>
<dbReference type="SUPFAM" id="SSF57850">
    <property type="entry name" value="RING/U-box"/>
    <property type="match status" value="1"/>
</dbReference>
<dbReference type="EMBL" id="QGNW01000069">
    <property type="protein sequence ID" value="RVX02723.1"/>
    <property type="molecule type" value="Genomic_DNA"/>
</dbReference>
<dbReference type="Gene3D" id="3.30.40.10">
    <property type="entry name" value="Zinc/RING finger domain, C3HC4 (zinc finger)"/>
    <property type="match status" value="1"/>
</dbReference>
<dbReference type="PANTHER" id="PTHR33928">
    <property type="entry name" value="POLYGALACTURONASE QRT3"/>
    <property type="match status" value="1"/>
</dbReference>
<evidence type="ECO:0000256" key="1">
    <source>
        <dbReference type="PROSITE-ProRule" id="PRU00175"/>
    </source>
</evidence>
<dbReference type="PROSITE" id="PS50089">
    <property type="entry name" value="ZF_RING_2"/>
    <property type="match status" value="1"/>
</dbReference>
<organism evidence="5 6">
    <name type="scientific">Vitis vinifera</name>
    <name type="common">Grape</name>
    <dbReference type="NCBI Taxonomy" id="29760"/>
    <lineage>
        <taxon>Eukaryota</taxon>
        <taxon>Viridiplantae</taxon>
        <taxon>Streptophyta</taxon>
        <taxon>Embryophyta</taxon>
        <taxon>Tracheophyta</taxon>
        <taxon>Spermatophyta</taxon>
        <taxon>Magnoliopsida</taxon>
        <taxon>eudicotyledons</taxon>
        <taxon>Gunneridae</taxon>
        <taxon>Pentapetalae</taxon>
        <taxon>rosids</taxon>
        <taxon>Vitales</taxon>
        <taxon>Vitaceae</taxon>
        <taxon>Viteae</taxon>
        <taxon>Vitis</taxon>
    </lineage>
</organism>
<evidence type="ECO:0000259" key="4">
    <source>
        <dbReference type="PROSITE" id="PS50089"/>
    </source>
</evidence>
<dbReference type="AlphaFoldDB" id="A0A438J189"/>
<keyword evidence="1" id="KW-0479">Metal-binding</keyword>
<gene>
    <name evidence="5" type="primary">QRT3_2</name>
    <name evidence="5" type="ORF">CK203_016391</name>
</gene>
<name>A0A438J189_VITVI</name>
<dbReference type="Pfam" id="PF13639">
    <property type="entry name" value="zf-RING_2"/>
    <property type="match status" value="1"/>
</dbReference>
<sequence>MMKGSWAICILLLLSLHKPTFSSIHQKLSEFQSRLQNTALPPFPSLDGSQNGRVFYPIAYGADPTGVNESSDAILSALADAFSIRNGVEMLPGITDLGGVVIDLQGGNYKISKPIRFPAGGGNVLRGGLFMIDTARIRINNCFFLHFTTQGILVQKGHENFISSSFLGQHSTVGGDRSERDFSGTAIDLAGNDNAVTDVAIFSAAIGAGGSLTRISNCYLDFNAIVMEDPSQVHVTNGFFLGDGNVVLKSVQGHVRGLNIVDNMFNGNPSNMKAIVELDGQFTDIDQVVVDRNNAIGMSLKSTVARLTIPGNGTHRVADFSSLLLFPNRINHFQYSVYGQGGSGFVAHSVTNVSNNMLVVESQNPIQGLVSIVVEHQTCEVPGTMDGGRVLLYLITKAHKKKGWRTVDYQVSISHDTIFPSSYRNSALILVGLFLVCTMSPLECLLRLCLLTHLSFFVDHFSAQCFHAMSEALPPSPTPSSTPPPLQPHEAATLDFNLVVIVAAMVCFLVCALGLNSTLQCVVRCTRLALTEPVQWAASRRLNSGLKKKDMVALPTSTYSNSGSPSRSSGCVICLADFSDGEKIRVLPKCNHWFHVLCIDKWLLAHSSCPTCRNQLKSNDSLPSLETLITL</sequence>
<dbReference type="PANTHER" id="PTHR33928:SF2">
    <property type="entry name" value="PECTATE LYASE SUPERFAMILY PROTEIN DOMAIN-CONTAINING PROTEIN-RELATED"/>
    <property type="match status" value="1"/>
</dbReference>
<feature type="chain" id="PRO_5019071632" evidence="3">
    <location>
        <begin position="23"/>
        <end position="631"/>
    </location>
</feature>
<feature type="signal peptide" evidence="3">
    <location>
        <begin position="1"/>
        <end position="22"/>
    </location>
</feature>
<dbReference type="GO" id="GO:0008270">
    <property type="term" value="F:zinc ion binding"/>
    <property type="evidence" value="ECO:0007669"/>
    <property type="project" value="UniProtKB-KW"/>
</dbReference>
<accession>A0A438J189</accession>
<keyword evidence="2" id="KW-1133">Transmembrane helix</keyword>
<evidence type="ECO:0000256" key="3">
    <source>
        <dbReference type="SAM" id="SignalP"/>
    </source>
</evidence>
<dbReference type="InterPro" id="IPR039279">
    <property type="entry name" value="QRT3-like"/>
</dbReference>
<keyword evidence="1" id="KW-0863">Zinc-finger</keyword>
<dbReference type="InterPro" id="IPR011050">
    <property type="entry name" value="Pectin_lyase_fold/virulence"/>
</dbReference>
<dbReference type="SUPFAM" id="SSF51126">
    <property type="entry name" value="Pectin lyase-like"/>
    <property type="match status" value="1"/>
</dbReference>
<evidence type="ECO:0000256" key="2">
    <source>
        <dbReference type="SAM" id="Phobius"/>
    </source>
</evidence>
<reference evidence="5 6" key="1">
    <citation type="journal article" date="2018" name="PLoS Genet.">
        <title>Population sequencing reveals clonal diversity and ancestral inbreeding in the grapevine cultivar Chardonnay.</title>
        <authorList>
            <person name="Roach M.J."/>
            <person name="Johnson D.L."/>
            <person name="Bohlmann J."/>
            <person name="van Vuuren H.J."/>
            <person name="Jones S.J."/>
            <person name="Pretorius I.S."/>
            <person name="Schmidt S.A."/>
            <person name="Borneman A.R."/>
        </authorList>
    </citation>
    <scope>NUCLEOTIDE SEQUENCE [LARGE SCALE GENOMIC DNA]</scope>
    <source>
        <strain evidence="6">cv. Chardonnay</strain>
        <tissue evidence="5">Leaf</tissue>
    </source>
</reference>
<dbReference type="OrthoDB" id="8062037at2759"/>
<dbReference type="GO" id="GO:0004650">
    <property type="term" value="F:polygalacturonase activity"/>
    <property type="evidence" value="ECO:0007669"/>
    <property type="project" value="InterPro"/>
</dbReference>